<comment type="similarity">
    <text evidence="1">Belongs to the methyltransferase superfamily. NTM1 family.</text>
</comment>
<evidence type="ECO:0000256" key="11">
    <source>
        <dbReference type="PIRSR" id="PIRSR016958-1"/>
    </source>
</evidence>
<evidence type="ECO:0000256" key="9">
    <source>
        <dbReference type="ARBA" id="ARBA00047885"/>
    </source>
</evidence>
<accession>A0ABD0Y9L3</accession>
<evidence type="ECO:0000256" key="4">
    <source>
        <dbReference type="ARBA" id="ARBA00022691"/>
    </source>
</evidence>
<keyword evidence="4 11" id="KW-0949">S-adenosyl-L-methionine</keyword>
<dbReference type="AlphaFoldDB" id="A0ABD0Y9L3"/>
<evidence type="ECO:0000256" key="3">
    <source>
        <dbReference type="ARBA" id="ARBA00022679"/>
    </source>
</evidence>
<feature type="binding site" evidence="11">
    <location>
        <position position="98"/>
    </location>
    <ligand>
        <name>S-adenosyl-L-methionine</name>
        <dbReference type="ChEBI" id="CHEBI:59789"/>
    </ligand>
</feature>
<dbReference type="PANTHER" id="PTHR12753">
    <property type="entry name" value="AD-003 - RELATED"/>
    <property type="match status" value="1"/>
</dbReference>
<evidence type="ECO:0000256" key="6">
    <source>
        <dbReference type="ARBA" id="ARBA00039449"/>
    </source>
</evidence>
<evidence type="ECO:0000256" key="10">
    <source>
        <dbReference type="ARBA" id="ARBA00048167"/>
    </source>
</evidence>
<organism evidence="12 13">
    <name type="scientific">Ranatra chinensis</name>
    <dbReference type="NCBI Taxonomy" id="642074"/>
    <lineage>
        <taxon>Eukaryota</taxon>
        <taxon>Metazoa</taxon>
        <taxon>Ecdysozoa</taxon>
        <taxon>Arthropoda</taxon>
        <taxon>Hexapoda</taxon>
        <taxon>Insecta</taxon>
        <taxon>Pterygota</taxon>
        <taxon>Neoptera</taxon>
        <taxon>Paraneoptera</taxon>
        <taxon>Hemiptera</taxon>
        <taxon>Heteroptera</taxon>
        <taxon>Panheteroptera</taxon>
        <taxon>Nepomorpha</taxon>
        <taxon>Nepidae</taxon>
        <taxon>Ranatrinae</taxon>
        <taxon>Ranatra</taxon>
    </lineage>
</organism>
<keyword evidence="3" id="KW-0808">Transferase</keyword>
<keyword evidence="13" id="KW-1185">Reference proteome</keyword>
<reference evidence="12 13" key="1">
    <citation type="submission" date="2024-07" db="EMBL/GenBank/DDBJ databases">
        <title>Chromosome-level genome assembly of the water stick insect Ranatra chinensis (Heteroptera: Nepidae).</title>
        <authorList>
            <person name="Liu X."/>
        </authorList>
    </citation>
    <scope>NUCLEOTIDE SEQUENCE [LARGE SCALE GENOMIC DNA]</scope>
    <source>
        <strain evidence="12">Cailab_2021Rc</strain>
        <tissue evidence="12">Muscle</tissue>
    </source>
</reference>
<dbReference type="Proteomes" id="UP001558652">
    <property type="component" value="Unassembled WGS sequence"/>
</dbReference>
<sequence>MLGGFGHISKNDIKGSENFLQMEGGPGRGRALDCGCGIGRISKNLLVRYFDKVDLVDQCRQFIDKAADYVSSNRVGELYCCGLQEFKPVLRYDVIWCQWVLGHLTDDHFIQFMNNCKEGLKENGVIVVKENIASGDGFDKDDTDSSVTRPLPMLEALFAKSNLSTVRVVDQSRFPKGLYPVKMIALRPT</sequence>
<dbReference type="InterPro" id="IPR008576">
    <property type="entry name" value="MeTrfase_NTM1"/>
</dbReference>
<feature type="binding site" evidence="11">
    <location>
        <position position="35"/>
    </location>
    <ligand>
        <name>S-adenosyl-L-methionine</name>
        <dbReference type="ChEBI" id="CHEBI:59789"/>
    </ligand>
</feature>
<dbReference type="PANTHER" id="PTHR12753:SF0">
    <property type="entry name" value="ALPHA N-TERMINAL PROTEIN METHYLTRANSFERASE 1"/>
    <property type="match status" value="1"/>
</dbReference>
<evidence type="ECO:0000313" key="13">
    <source>
        <dbReference type="Proteomes" id="UP001558652"/>
    </source>
</evidence>
<evidence type="ECO:0000256" key="7">
    <source>
        <dbReference type="ARBA" id="ARBA00043129"/>
    </source>
</evidence>
<dbReference type="GO" id="GO:0071885">
    <property type="term" value="F:N-terminal protein N-methyltransferase activity"/>
    <property type="evidence" value="ECO:0007669"/>
    <property type="project" value="UniProtKB-EC"/>
</dbReference>
<dbReference type="CDD" id="cd02440">
    <property type="entry name" value="AdoMet_MTases"/>
    <property type="match status" value="1"/>
</dbReference>
<evidence type="ECO:0000256" key="1">
    <source>
        <dbReference type="ARBA" id="ARBA00009059"/>
    </source>
</evidence>
<gene>
    <name evidence="12" type="ORF">AAG570_001532</name>
</gene>
<evidence type="ECO:0000256" key="8">
    <source>
        <dbReference type="ARBA" id="ARBA00047306"/>
    </source>
</evidence>
<evidence type="ECO:0000313" key="12">
    <source>
        <dbReference type="EMBL" id="KAL1123759.1"/>
    </source>
</evidence>
<keyword evidence="2" id="KW-0489">Methyltransferase</keyword>
<dbReference type="Pfam" id="PF05891">
    <property type="entry name" value="Methyltransf_PK"/>
    <property type="match status" value="1"/>
</dbReference>
<feature type="binding site" evidence="11">
    <location>
        <position position="40"/>
    </location>
    <ligand>
        <name>S-adenosyl-L-methionine</name>
        <dbReference type="ChEBI" id="CHEBI:59789"/>
    </ligand>
</feature>
<comment type="catalytic activity">
    <reaction evidence="8">
        <text>N-terminal L-seryl-L-prolyl-L-lysyl-[protein] + 3 S-adenosyl-L-methionine = N-terminal N,N,N-trimethyl-L-seryl-L-prolyl-L-lysyl-[protein] + 3 S-adenosyl-L-homocysteine + 3 H(+)</text>
        <dbReference type="Rhea" id="RHEA:54724"/>
        <dbReference type="Rhea" id="RHEA-COMP:13789"/>
        <dbReference type="Rhea" id="RHEA-COMP:13973"/>
        <dbReference type="ChEBI" id="CHEBI:15378"/>
        <dbReference type="ChEBI" id="CHEBI:57856"/>
        <dbReference type="ChEBI" id="CHEBI:59789"/>
        <dbReference type="ChEBI" id="CHEBI:138061"/>
        <dbReference type="ChEBI" id="CHEBI:138317"/>
        <dbReference type="EC" id="2.1.1.244"/>
    </reaction>
</comment>
<dbReference type="SUPFAM" id="SSF53335">
    <property type="entry name" value="S-adenosyl-L-methionine-dependent methyltransferases"/>
    <property type="match status" value="1"/>
</dbReference>
<dbReference type="PIRSF" id="PIRSF016958">
    <property type="entry name" value="DUF858_MeTrfase_lik"/>
    <property type="match status" value="1"/>
</dbReference>
<protein>
    <recommendedName>
        <fullName evidence="6">Alpha N-terminal protein methyltransferase 1</fullName>
        <ecNumber evidence="5">2.1.1.244</ecNumber>
    </recommendedName>
    <alternativeName>
        <fullName evidence="7">X-Pro-Lys N-terminal protein methyltransferase 1</fullName>
    </alternativeName>
</protein>
<evidence type="ECO:0000256" key="5">
    <source>
        <dbReference type="ARBA" id="ARBA00039112"/>
    </source>
</evidence>
<dbReference type="InterPro" id="IPR029063">
    <property type="entry name" value="SAM-dependent_MTases_sf"/>
</dbReference>
<comment type="caution">
    <text evidence="12">The sequence shown here is derived from an EMBL/GenBank/DDBJ whole genome shotgun (WGS) entry which is preliminary data.</text>
</comment>
<comment type="catalytic activity">
    <reaction evidence="9">
        <text>N-terminal L-prolyl-L-prolyl-L-lysyl-[protein] + 2 S-adenosyl-L-methionine = N-terminal N,N-dimethyl-L-prolyl-L-prolyl-L-lysyl-[protein] + 2 S-adenosyl-L-homocysteine + 2 H(+)</text>
        <dbReference type="Rhea" id="RHEA:54736"/>
        <dbReference type="Rhea" id="RHEA-COMP:13787"/>
        <dbReference type="Rhea" id="RHEA-COMP:13974"/>
        <dbReference type="ChEBI" id="CHEBI:15378"/>
        <dbReference type="ChEBI" id="CHEBI:57856"/>
        <dbReference type="ChEBI" id="CHEBI:59789"/>
        <dbReference type="ChEBI" id="CHEBI:138059"/>
        <dbReference type="ChEBI" id="CHEBI:138318"/>
        <dbReference type="EC" id="2.1.1.244"/>
    </reaction>
</comment>
<comment type="catalytic activity">
    <reaction evidence="10">
        <text>N-terminal L-alanyl-L-prolyl-L-lysyl-[protein] + 3 S-adenosyl-L-methionine = N-terminal N,N,N-trimethyl-L-alanyl-L-prolyl-L-lysyl-[protein] + 3 S-adenosyl-L-homocysteine + 3 H(+)</text>
        <dbReference type="Rhea" id="RHEA:54712"/>
        <dbReference type="Rhea" id="RHEA-COMP:13785"/>
        <dbReference type="Rhea" id="RHEA-COMP:13971"/>
        <dbReference type="ChEBI" id="CHEBI:15378"/>
        <dbReference type="ChEBI" id="CHEBI:57856"/>
        <dbReference type="ChEBI" id="CHEBI:59789"/>
        <dbReference type="ChEBI" id="CHEBI:138057"/>
        <dbReference type="ChEBI" id="CHEBI:138315"/>
        <dbReference type="EC" id="2.1.1.244"/>
    </reaction>
</comment>
<evidence type="ECO:0000256" key="2">
    <source>
        <dbReference type="ARBA" id="ARBA00022603"/>
    </source>
</evidence>
<feature type="binding site" evidence="11">
    <location>
        <begin position="83"/>
        <end position="84"/>
    </location>
    <ligand>
        <name>S-adenosyl-L-methionine</name>
        <dbReference type="ChEBI" id="CHEBI:59789"/>
    </ligand>
</feature>
<dbReference type="Gene3D" id="3.40.50.150">
    <property type="entry name" value="Vaccinia Virus protein VP39"/>
    <property type="match status" value="1"/>
</dbReference>
<dbReference type="GO" id="GO:0032259">
    <property type="term" value="P:methylation"/>
    <property type="evidence" value="ECO:0007669"/>
    <property type="project" value="UniProtKB-KW"/>
</dbReference>
<dbReference type="EC" id="2.1.1.244" evidence="5"/>
<proteinExistence type="inferred from homology"/>
<name>A0ABD0Y9L3_9HEMI</name>
<dbReference type="EMBL" id="JBFDAA010000011">
    <property type="protein sequence ID" value="KAL1123759.1"/>
    <property type="molecule type" value="Genomic_DNA"/>
</dbReference>